<name>A0A520RYS3_9GAMM</name>
<dbReference type="InterPro" id="IPR045853">
    <property type="entry name" value="Pep_chain_release_fac_I_sf"/>
</dbReference>
<keyword evidence="4" id="KW-0378">Hydrolase</keyword>
<comment type="similarity">
    <text evidence="1">Belongs to the prokaryotic/mitochondrial release factor family.</text>
</comment>
<dbReference type="SUPFAM" id="SSF75620">
    <property type="entry name" value="Release factor"/>
    <property type="match status" value="1"/>
</dbReference>
<dbReference type="AlphaFoldDB" id="A0A520RYS3"/>
<dbReference type="PANTHER" id="PTHR47814">
    <property type="entry name" value="PEPTIDYL-TRNA HYDROLASE ARFB"/>
    <property type="match status" value="1"/>
</dbReference>
<dbReference type="Proteomes" id="UP000316199">
    <property type="component" value="Unassembled WGS sequence"/>
</dbReference>
<feature type="domain" description="Prokaryotic-type class I peptide chain release factors" evidence="3">
    <location>
        <begin position="18"/>
        <end position="34"/>
    </location>
</feature>
<evidence type="ECO:0000313" key="5">
    <source>
        <dbReference type="Proteomes" id="UP000316199"/>
    </source>
</evidence>
<evidence type="ECO:0000256" key="2">
    <source>
        <dbReference type="SAM" id="MobiDB-lite"/>
    </source>
</evidence>
<gene>
    <name evidence="4" type="ORF">EVA68_07240</name>
</gene>
<evidence type="ECO:0000313" key="4">
    <source>
        <dbReference type="EMBL" id="RZO75341.1"/>
    </source>
</evidence>
<evidence type="ECO:0000256" key="1">
    <source>
        <dbReference type="ARBA" id="ARBA00010835"/>
    </source>
</evidence>
<dbReference type="EC" id="3.1.1.29" evidence="4"/>
<sequence length="135" mass="15246">MITIIGIPDSEIELTAIRASGPGGQNVNKVATAIHLRFDINASSIPVHLKKSLVALRDRRISSDKIIVIKSQGSRSQEHNRMDALERLNQLLVKAQERVRPRRKTRPSKASNRKRLDAKTHRGRKKNLRKPVSSF</sequence>
<feature type="compositionally biased region" description="Basic residues" evidence="2">
    <location>
        <begin position="100"/>
        <end position="113"/>
    </location>
</feature>
<comment type="caution">
    <text evidence="4">The sequence shown here is derived from an EMBL/GenBank/DDBJ whole genome shotgun (WGS) entry which is preliminary data.</text>
</comment>
<protein>
    <submittedName>
        <fullName evidence="4">Aminoacyl-tRNA hydrolase</fullName>
        <ecNumber evidence="4">3.1.1.29</ecNumber>
    </submittedName>
</protein>
<dbReference type="GO" id="GO:0003747">
    <property type="term" value="F:translation release factor activity"/>
    <property type="evidence" value="ECO:0007669"/>
    <property type="project" value="InterPro"/>
</dbReference>
<dbReference type="NCBIfam" id="NF006718">
    <property type="entry name" value="PRK09256.1"/>
    <property type="match status" value="1"/>
</dbReference>
<dbReference type="PROSITE" id="PS00745">
    <property type="entry name" value="RF_PROK_I"/>
    <property type="match status" value="1"/>
</dbReference>
<dbReference type="Gene3D" id="3.30.160.20">
    <property type="match status" value="1"/>
</dbReference>
<dbReference type="Pfam" id="PF00472">
    <property type="entry name" value="RF-1"/>
    <property type="match status" value="1"/>
</dbReference>
<dbReference type="EMBL" id="SHAG01000038">
    <property type="protein sequence ID" value="RZO75341.1"/>
    <property type="molecule type" value="Genomic_DNA"/>
</dbReference>
<proteinExistence type="inferred from homology"/>
<dbReference type="PANTHER" id="PTHR47814:SF1">
    <property type="entry name" value="PEPTIDYL-TRNA HYDROLASE ARFB"/>
    <property type="match status" value="1"/>
</dbReference>
<dbReference type="GO" id="GO:0043022">
    <property type="term" value="F:ribosome binding"/>
    <property type="evidence" value="ECO:0007669"/>
    <property type="project" value="TreeGrafter"/>
</dbReference>
<feature type="region of interest" description="Disordered" evidence="2">
    <location>
        <begin position="95"/>
        <end position="135"/>
    </location>
</feature>
<reference evidence="4 5" key="1">
    <citation type="submission" date="2019-02" db="EMBL/GenBank/DDBJ databases">
        <title>Prokaryotic population dynamics and viral predation in marine succession experiment using metagenomics: the confinement effect.</title>
        <authorList>
            <person name="Haro-Moreno J.M."/>
            <person name="Rodriguez-Valera F."/>
            <person name="Lopez-Perez M."/>
        </authorList>
    </citation>
    <scope>NUCLEOTIDE SEQUENCE [LARGE SCALE GENOMIC DNA]</scope>
    <source>
        <strain evidence="4">MED-G157</strain>
    </source>
</reference>
<dbReference type="GO" id="GO:0072344">
    <property type="term" value="P:rescue of stalled ribosome"/>
    <property type="evidence" value="ECO:0007669"/>
    <property type="project" value="TreeGrafter"/>
</dbReference>
<evidence type="ECO:0000259" key="3">
    <source>
        <dbReference type="PROSITE" id="PS00745"/>
    </source>
</evidence>
<accession>A0A520RYS3</accession>
<dbReference type="InterPro" id="IPR000352">
    <property type="entry name" value="Pep_chain_release_fac_I"/>
</dbReference>
<dbReference type="GO" id="GO:0004045">
    <property type="term" value="F:peptidyl-tRNA hydrolase activity"/>
    <property type="evidence" value="ECO:0007669"/>
    <property type="project" value="UniProtKB-EC"/>
</dbReference>
<organism evidence="4 5">
    <name type="scientific">OM182 bacterium</name>
    <dbReference type="NCBI Taxonomy" id="2510334"/>
    <lineage>
        <taxon>Bacteria</taxon>
        <taxon>Pseudomonadati</taxon>
        <taxon>Pseudomonadota</taxon>
        <taxon>Gammaproteobacteria</taxon>
        <taxon>OMG group</taxon>
        <taxon>OM182 clade</taxon>
    </lineage>
</organism>